<dbReference type="InterPro" id="IPR038673">
    <property type="entry name" value="OprB_sf"/>
</dbReference>
<dbReference type="OrthoDB" id="8410954at2"/>
<organism evidence="3 4">
    <name type="scientific">Pseudomonas mucidolens</name>
    <dbReference type="NCBI Taxonomy" id="46679"/>
    <lineage>
        <taxon>Bacteria</taxon>
        <taxon>Pseudomonadati</taxon>
        <taxon>Pseudomonadota</taxon>
        <taxon>Gammaproteobacteria</taxon>
        <taxon>Pseudomonadales</taxon>
        <taxon>Pseudomonadaceae</taxon>
        <taxon>Pseudomonas</taxon>
    </lineage>
</organism>
<dbReference type="InterPro" id="IPR052932">
    <property type="entry name" value="OprB_Porin"/>
</dbReference>
<keyword evidence="4" id="KW-1185">Reference proteome</keyword>
<evidence type="ECO:0000313" key="4">
    <source>
        <dbReference type="Proteomes" id="UP000198600"/>
    </source>
</evidence>
<comment type="similarity">
    <text evidence="1 2">Belongs to the OprB family.</text>
</comment>
<dbReference type="RefSeq" id="WP_084376630.1">
    <property type="nucleotide sequence ID" value="NZ_LS483433.1"/>
</dbReference>
<dbReference type="AlphaFoldDB" id="A0A1H2MQ69"/>
<reference evidence="4" key="1">
    <citation type="submission" date="2016-10" db="EMBL/GenBank/DDBJ databases">
        <authorList>
            <person name="Varghese N."/>
            <person name="Submissions S."/>
        </authorList>
    </citation>
    <scope>NUCLEOTIDE SEQUENCE [LARGE SCALE GENOMIC DNA]</scope>
    <source>
        <strain evidence="4">LMG 2223</strain>
    </source>
</reference>
<dbReference type="PANTHER" id="PTHR37944:SF1">
    <property type="entry name" value="PORIN B"/>
    <property type="match status" value="1"/>
</dbReference>
<accession>A0A1H2MQ69</accession>
<dbReference type="GO" id="GO:0008643">
    <property type="term" value="P:carbohydrate transport"/>
    <property type="evidence" value="ECO:0007669"/>
    <property type="project" value="InterPro"/>
</dbReference>
<dbReference type="Gene3D" id="2.40.160.180">
    <property type="entry name" value="Carbohydrate-selective porin OprB"/>
    <property type="match status" value="1"/>
</dbReference>
<dbReference type="EMBL" id="LT629802">
    <property type="protein sequence ID" value="SDU95242.1"/>
    <property type="molecule type" value="Genomic_DNA"/>
</dbReference>
<gene>
    <name evidence="3" type="ORF">SAMN05216202_2151</name>
</gene>
<dbReference type="GO" id="GO:0015288">
    <property type="term" value="F:porin activity"/>
    <property type="evidence" value="ECO:0007669"/>
    <property type="project" value="InterPro"/>
</dbReference>
<dbReference type="Pfam" id="PF04966">
    <property type="entry name" value="OprB"/>
    <property type="match status" value="1"/>
</dbReference>
<protein>
    <submittedName>
        <fullName evidence="3">Porin</fullName>
    </submittedName>
</protein>
<dbReference type="Proteomes" id="UP000198600">
    <property type="component" value="Chromosome I"/>
</dbReference>
<sequence>MNNVIAHLPFDLKKFGAQKINSLIKAKAPASWQSPGLRIANALLISLVFIGSSANASEDKTTEAVVAAEAPACLKYDKYNYTGSESPFPSNCESIFPELGGFRESMYNAGWSSQLILTTGLTYDIKSHDRETQVYSGQRLSSTSTGSLLVNHDLGRYGLPEGSLFTLGASLAYSSFRGDGLREGFISQLSARLPFYDDRVIVQFGYFSLAGQFYGTLLGNNIAASTLGPSSGLLAQTGAQGFKPSPAFDVRLYSEDKRFYNHFGVARSISPEGLFPDSDDNRSGLKFNTKNARAVAIDEVGYRIEAGPNQKKIWLRGGVVYNNSEYTRLDEPDQKSNNHGAYIVGDLQLTQPNSALPYKGWYVNAYVNKGSENVNYLPGAFGGSLYSLAPFESRPYDLFAIGASKNQYSKYARRNASAANLDYADASTSLSVSYAYRVSRGIYLQTALIHLDNPTFAPKRDSSLNAYTTLVLVF</sequence>
<evidence type="ECO:0000256" key="2">
    <source>
        <dbReference type="RuleBase" id="RU363072"/>
    </source>
</evidence>
<dbReference type="InterPro" id="IPR007049">
    <property type="entry name" value="Carb-sel_porin_OprB"/>
</dbReference>
<evidence type="ECO:0000256" key="1">
    <source>
        <dbReference type="ARBA" id="ARBA00008769"/>
    </source>
</evidence>
<dbReference type="PANTHER" id="PTHR37944">
    <property type="entry name" value="PORIN B"/>
    <property type="match status" value="1"/>
</dbReference>
<evidence type="ECO:0000313" key="3">
    <source>
        <dbReference type="EMBL" id="SDU95242.1"/>
    </source>
</evidence>
<dbReference type="GO" id="GO:0016020">
    <property type="term" value="C:membrane"/>
    <property type="evidence" value="ECO:0007669"/>
    <property type="project" value="InterPro"/>
</dbReference>
<dbReference type="STRING" id="46679.SAMN05216202_2151"/>
<name>A0A1H2MQ69_9PSED</name>
<proteinExistence type="inferred from homology"/>